<dbReference type="InterPro" id="IPR036045">
    <property type="entry name" value="Sec1-like_sf"/>
</dbReference>
<dbReference type="Gene3D" id="3.40.50.1910">
    <property type="match status" value="1"/>
</dbReference>
<evidence type="ECO:0000313" key="3">
    <source>
        <dbReference type="EMBL" id="MBZ3871628.1"/>
    </source>
</evidence>
<keyword evidence="2" id="KW-0813">Transport</keyword>
<keyword evidence="4" id="KW-1185">Reference proteome</keyword>
<protein>
    <submittedName>
        <fullName evidence="3">Syntaxin-binding protein 2</fullName>
    </submittedName>
</protein>
<dbReference type="EMBL" id="JAATJV010171122">
    <property type="protein sequence ID" value="MBZ3871628.1"/>
    <property type="molecule type" value="Genomic_DNA"/>
</dbReference>
<keyword evidence="2" id="KW-0653">Protein transport</keyword>
<dbReference type="GO" id="GO:0016192">
    <property type="term" value="P:vesicle-mediated transport"/>
    <property type="evidence" value="ECO:0007669"/>
    <property type="project" value="InterPro"/>
</dbReference>
<dbReference type="Pfam" id="PF00995">
    <property type="entry name" value="Sec1"/>
    <property type="match status" value="1"/>
</dbReference>
<dbReference type="Proteomes" id="UP001166674">
    <property type="component" value="Unassembled WGS sequence"/>
</dbReference>
<gene>
    <name evidence="3" type="ORF">SUZIE_113890</name>
</gene>
<reference evidence="3" key="1">
    <citation type="submission" date="2020-03" db="EMBL/GenBank/DDBJ databases">
        <title>Studies in the Genomics of Life Span.</title>
        <authorList>
            <person name="Glass D."/>
        </authorList>
    </citation>
    <scope>NUCLEOTIDE SEQUENCE</scope>
    <source>
        <strain evidence="3">SUZIE</strain>
        <tissue evidence="3">Muscle</tissue>
    </source>
</reference>
<evidence type="ECO:0000256" key="1">
    <source>
        <dbReference type="ARBA" id="ARBA00009884"/>
    </source>
</evidence>
<accession>A0AA41MGW9</accession>
<sequence>MKLIPVLLDAAVPPYDKIWVLLLYIFLWNGVSKENLAKLIQHANVQAYSSLIQNLEQLGGTVTNSGGSGASIQLKQRKQRESTYQLSRWTLIIKDMMEDMVEDGLDQKLWLFVSDPSPTSNSHTAVSTRFDHWHKNKVRIKARSGSRLILFIMGGVAMSKMRAAYEVTRVTEGKWEVLISSSHILTLSQFLDDLKTLDQKLEDISLP</sequence>
<name>A0AA41MGW9_SCICA</name>
<comment type="caution">
    <text evidence="3">The sequence shown here is derived from an EMBL/GenBank/DDBJ whole genome shotgun (WGS) entry which is preliminary data.</text>
</comment>
<dbReference type="SUPFAM" id="SSF56815">
    <property type="entry name" value="Sec1/munc18-like (SM) proteins"/>
    <property type="match status" value="1"/>
</dbReference>
<comment type="similarity">
    <text evidence="1">Belongs to the STXBP/unc-18/SEC1 family.</text>
</comment>
<dbReference type="GO" id="GO:0015031">
    <property type="term" value="P:protein transport"/>
    <property type="evidence" value="ECO:0007669"/>
    <property type="project" value="UniProtKB-KW"/>
</dbReference>
<proteinExistence type="inferred from homology"/>
<organism evidence="3 4">
    <name type="scientific">Sciurus carolinensis</name>
    <name type="common">Eastern gray squirrel</name>
    <dbReference type="NCBI Taxonomy" id="30640"/>
    <lineage>
        <taxon>Eukaryota</taxon>
        <taxon>Metazoa</taxon>
        <taxon>Chordata</taxon>
        <taxon>Craniata</taxon>
        <taxon>Vertebrata</taxon>
        <taxon>Euteleostomi</taxon>
        <taxon>Mammalia</taxon>
        <taxon>Eutheria</taxon>
        <taxon>Euarchontoglires</taxon>
        <taxon>Glires</taxon>
        <taxon>Rodentia</taxon>
        <taxon>Sciuromorpha</taxon>
        <taxon>Sciuridae</taxon>
        <taxon>Sciurinae</taxon>
        <taxon>Sciurini</taxon>
        <taxon>Sciurus</taxon>
    </lineage>
</organism>
<dbReference type="InterPro" id="IPR027482">
    <property type="entry name" value="Sec1-like_dom2"/>
</dbReference>
<dbReference type="PANTHER" id="PTHR11679">
    <property type="entry name" value="VESICLE PROTEIN SORTING-ASSOCIATED"/>
    <property type="match status" value="1"/>
</dbReference>
<dbReference type="AlphaFoldDB" id="A0AA41MGW9"/>
<evidence type="ECO:0000256" key="2">
    <source>
        <dbReference type="ARBA" id="ARBA00022927"/>
    </source>
</evidence>
<evidence type="ECO:0000313" key="4">
    <source>
        <dbReference type="Proteomes" id="UP001166674"/>
    </source>
</evidence>
<dbReference type="InterPro" id="IPR001619">
    <property type="entry name" value="Sec1-like"/>
</dbReference>
<dbReference type="Gene3D" id="1.25.40.60">
    <property type="match status" value="1"/>
</dbReference>